<keyword evidence="2" id="KW-1185">Reference proteome</keyword>
<comment type="caution">
    <text evidence="1">The sequence shown here is derived from an EMBL/GenBank/DDBJ whole genome shotgun (WGS) entry which is preliminary data.</text>
</comment>
<organism evidence="1 2">
    <name type="scientific">Dolichospermum flos-aquae UHCC 0037</name>
    <dbReference type="NCBI Taxonomy" id="2590026"/>
    <lineage>
        <taxon>Bacteria</taxon>
        <taxon>Bacillati</taxon>
        <taxon>Cyanobacteriota</taxon>
        <taxon>Cyanophyceae</taxon>
        <taxon>Nostocales</taxon>
        <taxon>Aphanizomenonaceae</taxon>
        <taxon>Dolichospermum</taxon>
    </lineage>
</organism>
<protein>
    <submittedName>
        <fullName evidence="1">Glycosyltransferase family 2 protein</fullName>
    </submittedName>
</protein>
<name>A0ACC7S2A7_DOLFA</name>
<dbReference type="Proteomes" id="UP001517388">
    <property type="component" value="Unassembled WGS sequence"/>
</dbReference>
<reference evidence="2" key="1">
    <citation type="journal article" date="2020" name="Toxins">
        <title>Phylogenomic Analysis of Secondary Metabolism in the Toxic Cyanobacterial Genera Anabaena, Dolichospermum and Aphanizomenon.</title>
        <authorList>
            <person name="Oesterholm J."/>
            <person name="Popin R.V."/>
            <person name="Fewer D.P."/>
            <person name="Sivonen K."/>
        </authorList>
    </citation>
    <scope>NUCLEOTIDE SEQUENCE [LARGE SCALE GENOMIC DNA]</scope>
    <source>
        <strain evidence="2">UHCC 0037</strain>
    </source>
</reference>
<sequence>MLEVAAILTCYNRRQKTLNCLSSLYTSLSSTQDVNLTVYLVDDGSTDQTSEVVSRQFPEVKIIQGSGNLYWSGGMRLGFGQAMKTGYDFYLWLNDDVILNPSAIKELLNSYQKNFSLFGRECIVVGPLSNPHDGQVIYSGYRSVGSKFVPKGQIVYSPDEDLECHYFNGNCVLIPKAAAFKVGNLNPIFIHAMGDSDYGYRCFLHGFKIFVCKDIVGCCEQDEGDYKLYSGLNQGNWKSLPLLQRLKLITSPKNFPVKPWLVYSYKYLGWLWILRFLRPYVLAIFPQFI</sequence>
<evidence type="ECO:0000313" key="1">
    <source>
        <dbReference type="EMBL" id="MTJ42494.1"/>
    </source>
</evidence>
<dbReference type="EMBL" id="VILF01000001">
    <property type="protein sequence ID" value="MTJ42494.1"/>
    <property type="molecule type" value="Genomic_DNA"/>
</dbReference>
<accession>A0ACC7S2A7</accession>
<gene>
    <name evidence="1" type="ORF">FJR39_04325</name>
</gene>
<evidence type="ECO:0000313" key="2">
    <source>
        <dbReference type="Proteomes" id="UP001517388"/>
    </source>
</evidence>
<proteinExistence type="predicted"/>